<dbReference type="InterPro" id="IPR011257">
    <property type="entry name" value="DNA_glycosylase"/>
</dbReference>
<protein>
    <recommendedName>
        <fullName evidence="3">DUF2400 domain protein</fullName>
    </recommendedName>
</protein>
<dbReference type="InterPro" id="IPR014127">
    <property type="entry name" value="CHP02757"/>
</dbReference>
<accession>A0A1W6BVA6</accession>
<dbReference type="RefSeq" id="WP_051521679.1">
    <property type="nucleotide sequence ID" value="NZ_CP020867.1"/>
</dbReference>
<dbReference type="Pfam" id="PF09674">
    <property type="entry name" value="DUF2400"/>
    <property type="match status" value="1"/>
</dbReference>
<evidence type="ECO:0000313" key="1">
    <source>
        <dbReference type="EMBL" id="ARJ55997.1"/>
    </source>
</evidence>
<dbReference type="EMBL" id="CP020867">
    <property type="protein sequence ID" value="ARJ55997.1"/>
    <property type="molecule type" value="Genomic_DNA"/>
</dbReference>
<dbReference type="Proteomes" id="UP000192902">
    <property type="component" value="Chromosome"/>
</dbReference>
<dbReference type="NCBIfam" id="TIGR02757">
    <property type="entry name" value="TIGR02757 family protein"/>
    <property type="match status" value="1"/>
</dbReference>
<dbReference type="OrthoDB" id="9773332at2"/>
<evidence type="ECO:0008006" key="3">
    <source>
        <dbReference type="Google" id="ProtNLM"/>
    </source>
</evidence>
<gene>
    <name evidence="1" type="ORF">CCUN_0345</name>
</gene>
<dbReference type="GO" id="GO:0003824">
    <property type="term" value="F:catalytic activity"/>
    <property type="evidence" value="ECO:0007669"/>
    <property type="project" value="InterPro"/>
</dbReference>
<dbReference type="eggNOG" id="COG0177">
    <property type="taxonomic scope" value="Bacteria"/>
</dbReference>
<dbReference type="STRING" id="1121267.CCUN_0345"/>
<dbReference type="AlphaFoldDB" id="A0A1W6BVA6"/>
<organism evidence="1 2">
    <name type="scientific">Campylobacter cuniculorum DSM 23162 = LMG 24588</name>
    <dbReference type="NCBI Taxonomy" id="1121267"/>
    <lineage>
        <taxon>Bacteria</taxon>
        <taxon>Pseudomonadati</taxon>
        <taxon>Campylobacterota</taxon>
        <taxon>Epsilonproteobacteria</taxon>
        <taxon>Campylobacterales</taxon>
        <taxon>Campylobacteraceae</taxon>
        <taxon>Campylobacter</taxon>
    </lineage>
</organism>
<reference evidence="1 2" key="1">
    <citation type="submission" date="2017-04" db="EMBL/GenBank/DDBJ databases">
        <title>Complete genome sequence of the Campylobacter cuniculorum type strain LMG24588.</title>
        <authorList>
            <person name="Miller W.G."/>
            <person name="Yee E."/>
            <person name="Revez J."/>
            <person name="Bono J.L."/>
            <person name="Rossi M."/>
        </authorList>
    </citation>
    <scope>NUCLEOTIDE SEQUENCE [LARGE SCALE GENOMIC DNA]</scope>
    <source>
        <strain evidence="1 2">LMG 24588</strain>
    </source>
</reference>
<name>A0A1W6BVA6_9BACT</name>
<dbReference type="GO" id="GO:0006281">
    <property type="term" value="P:DNA repair"/>
    <property type="evidence" value="ECO:0007669"/>
    <property type="project" value="InterPro"/>
</dbReference>
<dbReference type="SUPFAM" id="SSF48150">
    <property type="entry name" value="DNA-glycosylase"/>
    <property type="match status" value="1"/>
</dbReference>
<dbReference type="KEGG" id="ccun:CCUN_0345"/>
<proteinExistence type="predicted"/>
<evidence type="ECO:0000313" key="2">
    <source>
        <dbReference type="Proteomes" id="UP000192902"/>
    </source>
</evidence>
<sequence length="261" mass="31198">MEAKRLLSKAEFKAQFENLVRQQNNSQALFNAPDPLQIAKKYKEEWIALLCALFSYGHARNILNFLKKLDFSLLDFNEECIQKECKNLKYRFQNSKDIAQIFITLRRLKQEDSLENLFTQAYQQDKNILNAIKTFIKKARQINVYESYGYNFFFLKPFENLPQTTLKRYNMFLRWMVRQDALDIGLWRKIHTKDLLIPLDTHTHKVSLKLNLIKRKSYDFKSVLELTDRLKEFDSNDPIKYDFALYRLGQSGEKLNWALKI</sequence>